<dbReference type="SUPFAM" id="SSF53187">
    <property type="entry name" value="Zn-dependent exopeptidases"/>
    <property type="match status" value="1"/>
</dbReference>
<dbReference type="Pfam" id="PF02225">
    <property type="entry name" value="PA"/>
    <property type="match status" value="1"/>
</dbReference>
<dbReference type="SUPFAM" id="SSF52025">
    <property type="entry name" value="PA domain"/>
    <property type="match status" value="1"/>
</dbReference>
<dbReference type="GO" id="GO:0004180">
    <property type="term" value="F:carboxypeptidase activity"/>
    <property type="evidence" value="ECO:0007669"/>
    <property type="project" value="TreeGrafter"/>
</dbReference>
<feature type="region of interest" description="Disordered" evidence="2">
    <location>
        <begin position="146"/>
        <end position="166"/>
    </location>
</feature>
<comment type="caution">
    <text evidence="7">The sequence shown here is derived from an EMBL/GenBank/DDBJ whole genome shotgun (WGS) entry which is preliminary data.</text>
</comment>
<feature type="compositionally biased region" description="Basic and acidic residues" evidence="2">
    <location>
        <begin position="1"/>
        <end position="10"/>
    </location>
</feature>
<proteinExistence type="inferred from homology"/>
<evidence type="ECO:0000256" key="3">
    <source>
        <dbReference type="SAM" id="Phobius"/>
    </source>
</evidence>
<gene>
    <name evidence="7" type="ORF">B0T16DRAFT_430271</name>
</gene>
<dbReference type="SUPFAM" id="SSF47672">
    <property type="entry name" value="Transferrin receptor-like dimerisation domain"/>
    <property type="match status" value="1"/>
</dbReference>
<keyword evidence="3" id="KW-0472">Membrane</keyword>
<name>A0AA39Y2B3_9PEZI</name>
<dbReference type="PANTHER" id="PTHR10404:SF71">
    <property type="entry name" value="CARBOXYPEPTIDASE TRE2, PUTATIVE (AFU_ORTHOLOGUE AFUA_3G10650)-RELATED"/>
    <property type="match status" value="1"/>
</dbReference>
<dbReference type="InterPro" id="IPR036757">
    <property type="entry name" value="TFR-like_dimer_dom_sf"/>
</dbReference>
<sequence length="894" mass="98268">MAPGSDDRYDLNPPIPTYDEAIAGGSWQRQDQPHSPIGDAAEGQSLLNNRHHLPSANNGGGRRPRGYRPPTVETDDEDSLLGSDSDSDSDSEAEHVQREMQEMDIDDSETRGGLRGRSSWGKRIGFSLPQWRWRWRWRLPQIRLGRTPAAPAGGDGANSSADEETPGQRFAFPTLGSAALFLIVGRVLAILLVLGFLYLLFVSDMFSNMARRMGSRMFDPASVRNHVKMSVDPRKIRDTLKHYTGYAHIAGTAGDFALAEDTETLFRRYGLEDVTLDEYQVYLNYPKADGRAVEIMGADGKPTWSAKLDEDEKGGEAAGRQSMAFHGHSKSGDVKGPLIYANYGSKGDFAQLKEKGIDTKGAIALVRYGGHPLDAALKVKEAELAGFAGCLIYSDPADDGFVKGATAPGGPFMPADGVHRTGVSLTSTLVGDPLTPGWGSKEGALRVPPSESLGLVKIPSLPLAWRDAQVLLQHLKDHGERVPSAWVGGVPDINQWWTGNASSPIVRIKNDQDEMEKKPIWNVYGRIVGIEQNEKKVIIGNHRDAWGFGGPDPNSGTAIMTEVIRIFGDLMLQEWRPLRTIEFMSWDGGAYNLIGSTEYVEQNDEDLRRDGLAYINIGAGVTGDSFHASGSPILNKAILEVLNDVRDPNFNDTTLRALWDDRQGQLEALAGGSDYLPFQDIVGTSSIDMRFSGRAFPAQSSYANFDWVEQVGDPGFVYHTLLTQAICLLILELADRPIMPFDLPHYASAMGGWIHDLEGWLRNQPAGKTLSVLPLRDAHHSILQSVHEFNKWELSWETSVISSNGFETAGLGRKRAEYNSRLARFESDLLDPIGIHGRAQFKHVLTAPSLESVYEEEFFPSIREAVTSGDATRANDTIARVADIMKKAASRLLE</sequence>
<dbReference type="FunFam" id="3.40.630.10:FF:000101">
    <property type="entry name" value="N-acetylated alpha-linked acidic dipeptidase like 1"/>
    <property type="match status" value="1"/>
</dbReference>
<dbReference type="Gene3D" id="3.50.30.30">
    <property type="match status" value="1"/>
</dbReference>
<evidence type="ECO:0000259" key="6">
    <source>
        <dbReference type="Pfam" id="PF04389"/>
    </source>
</evidence>
<dbReference type="AlphaFoldDB" id="A0AA39Y2B3"/>
<keyword evidence="3" id="KW-1133">Transmembrane helix</keyword>
<evidence type="ECO:0000259" key="4">
    <source>
        <dbReference type="Pfam" id="PF02225"/>
    </source>
</evidence>
<dbReference type="Proteomes" id="UP001174936">
    <property type="component" value="Unassembled WGS sequence"/>
</dbReference>
<evidence type="ECO:0000313" key="8">
    <source>
        <dbReference type="Proteomes" id="UP001174936"/>
    </source>
</evidence>
<evidence type="ECO:0000259" key="5">
    <source>
        <dbReference type="Pfam" id="PF04253"/>
    </source>
</evidence>
<evidence type="ECO:0000256" key="1">
    <source>
        <dbReference type="ARBA" id="ARBA00005634"/>
    </source>
</evidence>
<dbReference type="InterPro" id="IPR039373">
    <property type="entry name" value="Peptidase_M28B"/>
</dbReference>
<organism evidence="7 8">
    <name type="scientific">Cercophora newfieldiana</name>
    <dbReference type="NCBI Taxonomy" id="92897"/>
    <lineage>
        <taxon>Eukaryota</taxon>
        <taxon>Fungi</taxon>
        <taxon>Dikarya</taxon>
        <taxon>Ascomycota</taxon>
        <taxon>Pezizomycotina</taxon>
        <taxon>Sordariomycetes</taxon>
        <taxon>Sordariomycetidae</taxon>
        <taxon>Sordariales</taxon>
        <taxon>Lasiosphaeriaceae</taxon>
        <taxon>Cercophora</taxon>
    </lineage>
</organism>
<keyword evidence="3" id="KW-0812">Transmembrane</keyword>
<feature type="compositionally biased region" description="Basic and acidic residues" evidence="2">
    <location>
        <begin position="92"/>
        <end position="101"/>
    </location>
</feature>
<feature type="domain" description="PA" evidence="4">
    <location>
        <begin position="334"/>
        <end position="419"/>
    </location>
</feature>
<dbReference type="CDD" id="cd08022">
    <property type="entry name" value="M28_PSMA_like"/>
    <property type="match status" value="1"/>
</dbReference>
<dbReference type="EMBL" id="JAULSV010000005">
    <property type="protein sequence ID" value="KAK0643826.1"/>
    <property type="molecule type" value="Genomic_DNA"/>
</dbReference>
<protein>
    <submittedName>
        <fullName evidence="7">Uncharacterized protein</fullName>
    </submittedName>
</protein>
<dbReference type="CDD" id="cd02121">
    <property type="entry name" value="PA_GCPII_like"/>
    <property type="match status" value="1"/>
</dbReference>
<dbReference type="InterPro" id="IPR046450">
    <property type="entry name" value="PA_dom_sf"/>
</dbReference>
<evidence type="ECO:0000313" key="7">
    <source>
        <dbReference type="EMBL" id="KAK0643826.1"/>
    </source>
</evidence>
<dbReference type="InterPro" id="IPR007484">
    <property type="entry name" value="Peptidase_M28"/>
</dbReference>
<feature type="domain" description="Transferrin receptor-like dimerisation" evidence="5">
    <location>
        <begin position="771"/>
        <end position="892"/>
    </location>
</feature>
<feature type="transmembrane region" description="Helical" evidence="3">
    <location>
        <begin position="178"/>
        <end position="202"/>
    </location>
</feature>
<feature type="compositionally biased region" description="Acidic residues" evidence="2">
    <location>
        <begin position="73"/>
        <end position="91"/>
    </location>
</feature>
<feature type="domain" description="Peptidase M28" evidence="6">
    <location>
        <begin position="522"/>
        <end position="689"/>
    </location>
</feature>
<accession>A0AA39Y2B3</accession>
<dbReference type="Gene3D" id="1.20.930.40">
    <property type="entry name" value="Transferrin receptor-like, dimerisation domain"/>
    <property type="match status" value="1"/>
</dbReference>
<dbReference type="Gene3D" id="3.40.630.10">
    <property type="entry name" value="Zn peptidases"/>
    <property type="match status" value="1"/>
</dbReference>
<reference evidence="7" key="1">
    <citation type="submission" date="2023-06" db="EMBL/GenBank/DDBJ databases">
        <title>Genome-scale phylogeny and comparative genomics of the fungal order Sordariales.</title>
        <authorList>
            <consortium name="Lawrence Berkeley National Laboratory"/>
            <person name="Hensen N."/>
            <person name="Bonometti L."/>
            <person name="Westerberg I."/>
            <person name="Brannstrom I.O."/>
            <person name="Guillou S."/>
            <person name="Cros-Aarteil S."/>
            <person name="Calhoun S."/>
            <person name="Haridas S."/>
            <person name="Kuo A."/>
            <person name="Mondo S."/>
            <person name="Pangilinan J."/>
            <person name="Riley R."/>
            <person name="Labutti K."/>
            <person name="Andreopoulos B."/>
            <person name="Lipzen A."/>
            <person name="Chen C."/>
            <person name="Yanf M."/>
            <person name="Daum C."/>
            <person name="Ng V."/>
            <person name="Clum A."/>
            <person name="Steindorff A."/>
            <person name="Ohm R."/>
            <person name="Martin F."/>
            <person name="Silar P."/>
            <person name="Natvig D."/>
            <person name="Lalanne C."/>
            <person name="Gautier V."/>
            <person name="Ament-Velasquez S.L."/>
            <person name="Kruys A."/>
            <person name="Hutchinson M.I."/>
            <person name="Powell A.J."/>
            <person name="Barry K."/>
            <person name="Miller A.N."/>
            <person name="Grigoriev I.V."/>
            <person name="Debuchy R."/>
            <person name="Gladieux P."/>
            <person name="Thoren M.H."/>
            <person name="Johannesson H."/>
        </authorList>
    </citation>
    <scope>NUCLEOTIDE SEQUENCE</scope>
    <source>
        <strain evidence="7">SMH2532-1</strain>
    </source>
</reference>
<keyword evidence="8" id="KW-1185">Reference proteome</keyword>
<dbReference type="Pfam" id="PF04253">
    <property type="entry name" value="TFR_dimer"/>
    <property type="match status" value="1"/>
</dbReference>
<dbReference type="InterPro" id="IPR003137">
    <property type="entry name" value="PA_domain"/>
</dbReference>
<dbReference type="Pfam" id="PF04389">
    <property type="entry name" value="Peptidase_M28"/>
    <property type="match status" value="1"/>
</dbReference>
<evidence type="ECO:0000256" key="2">
    <source>
        <dbReference type="SAM" id="MobiDB-lite"/>
    </source>
</evidence>
<comment type="similarity">
    <text evidence="1">Belongs to the peptidase M28 family. M28B subfamily.</text>
</comment>
<feature type="region of interest" description="Disordered" evidence="2">
    <location>
        <begin position="1"/>
        <end position="116"/>
    </location>
</feature>
<dbReference type="PANTHER" id="PTHR10404">
    <property type="entry name" value="N-ACETYLATED-ALPHA-LINKED ACIDIC DIPEPTIDASE"/>
    <property type="match status" value="1"/>
</dbReference>
<dbReference type="InterPro" id="IPR007365">
    <property type="entry name" value="TFR-like_dimer_dom"/>
</dbReference>